<dbReference type="Proteomes" id="UP000789702">
    <property type="component" value="Unassembled WGS sequence"/>
</dbReference>
<keyword evidence="2" id="KW-1185">Reference proteome</keyword>
<evidence type="ECO:0000313" key="2">
    <source>
        <dbReference type="Proteomes" id="UP000789702"/>
    </source>
</evidence>
<name>A0ACA9K5W3_9GLOM</name>
<comment type="caution">
    <text evidence="1">The sequence shown here is derived from an EMBL/GenBank/DDBJ whole genome shotgun (WGS) entry which is preliminary data.</text>
</comment>
<sequence>MADARHLLVLKLMAPALSKFPPYTGQKPPDDYLNKVIQLWAYLEAIQM</sequence>
<gene>
    <name evidence="1" type="ORF">DHETER_LOCUS996</name>
</gene>
<accession>A0ACA9K5W3</accession>
<proteinExistence type="predicted"/>
<protein>
    <submittedName>
        <fullName evidence="1">11551_t:CDS:1</fullName>
    </submittedName>
</protein>
<reference evidence="1" key="1">
    <citation type="submission" date="2021-06" db="EMBL/GenBank/DDBJ databases">
        <authorList>
            <person name="Kallberg Y."/>
            <person name="Tangrot J."/>
            <person name="Rosling A."/>
        </authorList>
    </citation>
    <scope>NUCLEOTIDE SEQUENCE</scope>
    <source>
        <strain evidence="1">IL203A</strain>
    </source>
</reference>
<dbReference type="EMBL" id="CAJVPU010000552">
    <property type="protein sequence ID" value="CAG8454343.1"/>
    <property type="molecule type" value="Genomic_DNA"/>
</dbReference>
<organism evidence="1 2">
    <name type="scientific">Dentiscutata heterogama</name>
    <dbReference type="NCBI Taxonomy" id="1316150"/>
    <lineage>
        <taxon>Eukaryota</taxon>
        <taxon>Fungi</taxon>
        <taxon>Fungi incertae sedis</taxon>
        <taxon>Mucoromycota</taxon>
        <taxon>Glomeromycotina</taxon>
        <taxon>Glomeromycetes</taxon>
        <taxon>Diversisporales</taxon>
        <taxon>Gigasporaceae</taxon>
        <taxon>Dentiscutata</taxon>
    </lineage>
</organism>
<evidence type="ECO:0000313" key="1">
    <source>
        <dbReference type="EMBL" id="CAG8454343.1"/>
    </source>
</evidence>